<evidence type="ECO:0000313" key="1">
    <source>
        <dbReference type="EMBL" id="KAG8238416.1"/>
    </source>
</evidence>
<dbReference type="Proteomes" id="UP000792457">
    <property type="component" value="Unassembled WGS sequence"/>
</dbReference>
<reference evidence="1" key="1">
    <citation type="submission" date="2013-04" db="EMBL/GenBank/DDBJ databases">
        <authorList>
            <person name="Qu J."/>
            <person name="Murali S.C."/>
            <person name="Bandaranaike D."/>
            <person name="Bellair M."/>
            <person name="Blankenburg K."/>
            <person name="Chao H."/>
            <person name="Dinh H."/>
            <person name="Doddapaneni H."/>
            <person name="Downs B."/>
            <person name="Dugan-Rocha S."/>
            <person name="Elkadiri S."/>
            <person name="Gnanaolivu R.D."/>
            <person name="Hernandez B."/>
            <person name="Javaid M."/>
            <person name="Jayaseelan J.C."/>
            <person name="Lee S."/>
            <person name="Li M."/>
            <person name="Ming W."/>
            <person name="Munidasa M."/>
            <person name="Muniz J."/>
            <person name="Nguyen L."/>
            <person name="Ongeri F."/>
            <person name="Osuji N."/>
            <person name="Pu L.-L."/>
            <person name="Puazo M."/>
            <person name="Qu C."/>
            <person name="Quiroz J."/>
            <person name="Raj R."/>
            <person name="Weissenberger G."/>
            <person name="Xin Y."/>
            <person name="Zou X."/>
            <person name="Han Y."/>
            <person name="Richards S."/>
            <person name="Worley K."/>
            <person name="Muzny D."/>
            <person name="Gibbs R."/>
        </authorList>
    </citation>
    <scope>NUCLEOTIDE SEQUENCE</scope>
    <source>
        <strain evidence="1">Sampled in the wild</strain>
    </source>
</reference>
<dbReference type="AlphaFoldDB" id="A0A8K0P906"/>
<accession>A0A8K0P906</accession>
<proteinExistence type="predicted"/>
<keyword evidence="2" id="KW-1185">Reference proteome</keyword>
<evidence type="ECO:0000313" key="2">
    <source>
        <dbReference type="Proteomes" id="UP000792457"/>
    </source>
</evidence>
<organism evidence="1 2">
    <name type="scientific">Ladona fulva</name>
    <name type="common">Scarce chaser dragonfly</name>
    <name type="synonym">Libellula fulva</name>
    <dbReference type="NCBI Taxonomy" id="123851"/>
    <lineage>
        <taxon>Eukaryota</taxon>
        <taxon>Metazoa</taxon>
        <taxon>Ecdysozoa</taxon>
        <taxon>Arthropoda</taxon>
        <taxon>Hexapoda</taxon>
        <taxon>Insecta</taxon>
        <taxon>Pterygota</taxon>
        <taxon>Palaeoptera</taxon>
        <taxon>Odonata</taxon>
        <taxon>Epiprocta</taxon>
        <taxon>Anisoptera</taxon>
        <taxon>Libelluloidea</taxon>
        <taxon>Libellulidae</taxon>
        <taxon>Ladona</taxon>
    </lineage>
</organism>
<comment type="caution">
    <text evidence="1">The sequence shown here is derived from an EMBL/GenBank/DDBJ whole genome shotgun (WGS) entry which is preliminary data.</text>
</comment>
<sequence>MDVSRDEAKPSQKQEYLCCNSDCNSKSSNFTIAPRSTVKYYQATNHGKRTQYVCEVCLKEYMTHTEKMVSWALEKKPLFLFKMPEQKETVLITDSDEESEGNDDQIIEDVPLEIEDDLQEVIKGIVERIDLKSQYEGGEKILLDDMSDLKDCGLTNLILAGAWINNFDI</sequence>
<gene>
    <name evidence="1" type="ORF">J437_LFUL002873</name>
</gene>
<dbReference type="EMBL" id="KZ309354">
    <property type="protein sequence ID" value="KAG8238416.1"/>
    <property type="molecule type" value="Genomic_DNA"/>
</dbReference>
<protein>
    <submittedName>
        <fullName evidence="1">Uncharacterized protein</fullName>
    </submittedName>
</protein>
<reference evidence="1" key="2">
    <citation type="submission" date="2017-10" db="EMBL/GenBank/DDBJ databases">
        <title>Ladona fulva Genome sequencing and assembly.</title>
        <authorList>
            <person name="Murali S."/>
            <person name="Richards S."/>
            <person name="Bandaranaike D."/>
            <person name="Bellair M."/>
            <person name="Blankenburg K."/>
            <person name="Chao H."/>
            <person name="Dinh H."/>
            <person name="Doddapaneni H."/>
            <person name="Dugan-Rocha S."/>
            <person name="Elkadiri S."/>
            <person name="Gnanaolivu R."/>
            <person name="Hernandez B."/>
            <person name="Skinner E."/>
            <person name="Javaid M."/>
            <person name="Lee S."/>
            <person name="Li M."/>
            <person name="Ming W."/>
            <person name="Munidasa M."/>
            <person name="Muniz J."/>
            <person name="Nguyen L."/>
            <person name="Hughes D."/>
            <person name="Osuji N."/>
            <person name="Pu L.-L."/>
            <person name="Puazo M."/>
            <person name="Qu C."/>
            <person name="Quiroz J."/>
            <person name="Raj R."/>
            <person name="Weissenberger G."/>
            <person name="Xin Y."/>
            <person name="Zou X."/>
            <person name="Han Y."/>
            <person name="Worley K."/>
            <person name="Muzny D."/>
            <person name="Gibbs R."/>
        </authorList>
    </citation>
    <scope>NUCLEOTIDE SEQUENCE</scope>
    <source>
        <strain evidence="1">Sampled in the wild</strain>
    </source>
</reference>
<name>A0A8K0P906_LADFU</name>